<dbReference type="PROSITE" id="PS51352">
    <property type="entry name" value="THIOREDOXIN_2"/>
    <property type="match status" value="1"/>
</dbReference>
<dbReference type="InterPro" id="IPR013766">
    <property type="entry name" value="Thioredoxin_domain"/>
</dbReference>
<dbReference type="GO" id="GO:0005737">
    <property type="term" value="C:cytoplasm"/>
    <property type="evidence" value="ECO:0000318"/>
    <property type="project" value="GO_Central"/>
</dbReference>
<dbReference type="GO" id="GO:0042744">
    <property type="term" value="P:hydrogen peroxide catabolic process"/>
    <property type="evidence" value="ECO:0007669"/>
    <property type="project" value="EnsemblPlants"/>
</dbReference>
<dbReference type="CDD" id="cd02947">
    <property type="entry name" value="TRX_family"/>
    <property type="match status" value="1"/>
</dbReference>
<dbReference type="EMBL" id="CM007893">
    <property type="protein sequence ID" value="OTG28283.1"/>
    <property type="molecule type" value="Genomic_DNA"/>
</dbReference>
<name>A0A251UZ36_HELAN</name>
<dbReference type="Gramene" id="mRNA:HanXRQr2_Chr04g0156951">
    <property type="protein sequence ID" value="mRNA:HanXRQr2_Chr04g0156951"/>
    <property type="gene ID" value="HanXRQr2_Chr04g0156951"/>
</dbReference>
<dbReference type="PANTHER" id="PTHR45663">
    <property type="entry name" value="GEO12009P1"/>
    <property type="match status" value="1"/>
</dbReference>
<keyword evidence="2" id="KW-0560">Oxidoreductase</keyword>
<dbReference type="InterPro" id="IPR036249">
    <property type="entry name" value="Thioredoxin-like_sf"/>
</dbReference>
<sequence>MLTTKAGTNPPKKKQTMMEKCLEMSIVKTNFSGLLHTTHGPFTPTKILKPQIKPSTLTPSFSALTFNRTIACNSSVSEVEVVTACSWTELVVAADMPVLVEFWAPWCGPCQVVDEVAKEYAGKALCYKLNIDDYPNVALQYGITSIPSVLFYKNGESKEIVIGDVSKSTLCATLDKYLS</sequence>
<protein>
    <submittedName>
        <fullName evidence="3">Putative thioredoxin M-type protein</fullName>
    </submittedName>
</protein>
<keyword evidence="4" id="KW-1185">Reference proteome</keyword>
<evidence type="ECO:0000313" key="3">
    <source>
        <dbReference type="EMBL" id="OTG28283.1"/>
    </source>
</evidence>
<dbReference type="GO" id="GO:0009657">
    <property type="term" value="P:plastid organization"/>
    <property type="evidence" value="ECO:0007669"/>
    <property type="project" value="EnsemblPlants"/>
</dbReference>
<dbReference type="OrthoDB" id="2121326at2759"/>
<dbReference type="PANTHER" id="PTHR45663:SF42">
    <property type="entry name" value="THIOREDOXIN M5, CHLOROPLASTIC"/>
    <property type="match status" value="1"/>
</dbReference>
<feature type="domain" description="Thioredoxin" evidence="1">
    <location>
        <begin position="52"/>
        <end position="179"/>
    </location>
</feature>
<dbReference type="InParanoid" id="A0A251UZ36"/>
<evidence type="ECO:0000313" key="4">
    <source>
        <dbReference type="Proteomes" id="UP000215914"/>
    </source>
</evidence>
<reference evidence="3" key="2">
    <citation type="submission" date="2017-02" db="EMBL/GenBank/DDBJ databases">
        <title>Sunflower complete genome.</title>
        <authorList>
            <person name="Langlade N."/>
            <person name="Munos S."/>
        </authorList>
    </citation>
    <scope>NUCLEOTIDE SEQUENCE [LARGE SCALE GENOMIC DNA]</scope>
    <source>
        <tissue evidence="3">Leaves</tissue>
    </source>
</reference>
<dbReference type="GO" id="GO:0009507">
    <property type="term" value="C:chloroplast"/>
    <property type="evidence" value="ECO:0007669"/>
    <property type="project" value="EnsemblPlants"/>
</dbReference>
<accession>A0A251UZ36</accession>
<dbReference type="EMBL" id="MNCJ02000319">
    <property type="protein sequence ID" value="KAF5809420.1"/>
    <property type="molecule type" value="Genomic_DNA"/>
</dbReference>
<dbReference type="Pfam" id="PF00085">
    <property type="entry name" value="Thioredoxin"/>
    <property type="match status" value="1"/>
</dbReference>
<dbReference type="SMR" id="A0A251UZ36"/>
<reference evidence="2 4" key="1">
    <citation type="journal article" date="2017" name="Nature">
        <title>The sunflower genome provides insights into oil metabolism, flowering and Asterid evolution.</title>
        <authorList>
            <person name="Badouin H."/>
            <person name="Gouzy J."/>
            <person name="Grassa C.J."/>
            <person name="Murat F."/>
            <person name="Staton S.E."/>
            <person name="Cottret L."/>
            <person name="Lelandais-Briere C."/>
            <person name="Owens G.L."/>
            <person name="Carrere S."/>
            <person name="Mayjonade B."/>
            <person name="Legrand L."/>
            <person name="Gill N."/>
            <person name="Kane N.C."/>
            <person name="Bowers J.E."/>
            <person name="Hubner S."/>
            <person name="Bellec A."/>
            <person name="Berard A."/>
            <person name="Berges H."/>
            <person name="Blanchet N."/>
            <person name="Boniface M.C."/>
            <person name="Brunel D."/>
            <person name="Catrice O."/>
            <person name="Chaidir N."/>
            <person name="Claudel C."/>
            <person name="Donnadieu C."/>
            <person name="Faraut T."/>
            <person name="Fievet G."/>
            <person name="Helmstetter N."/>
            <person name="King M."/>
            <person name="Knapp S.J."/>
            <person name="Lai Z."/>
            <person name="Le Paslier M.C."/>
            <person name="Lippi Y."/>
            <person name="Lorenzon L."/>
            <person name="Mandel J.R."/>
            <person name="Marage G."/>
            <person name="Marchand G."/>
            <person name="Marquand E."/>
            <person name="Bret-Mestries E."/>
            <person name="Morien E."/>
            <person name="Nambeesan S."/>
            <person name="Nguyen T."/>
            <person name="Pegot-Espagnet P."/>
            <person name="Pouilly N."/>
            <person name="Raftis F."/>
            <person name="Sallet E."/>
            <person name="Schiex T."/>
            <person name="Thomas J."/>
            <person name="Vandecasteele C."/>
            <person name="Vares D."/>
            <person name="Vear F."/>
            <person name="Vautrin S."/>
            <person name="Crespi M."/>
            <person name="Mangin B."/>
            <person name="Burke J.M."/>
            <person name="Salse J."/>
            <person name="Munos S."/>
            <person name="Vincourt P."/>
            <person name="Rieseberg L.H."/>
            <person name="Langlade N.B."/>
        </authorList>
    </citation>
    <scope>NUCLEOTIDE SEQUENCE [LARGE SCALE GENOMIC DNA]</scope>
    <source>
        <strain evidence="4">cv. SF193</strain>
        <tissue evidence="2">Leaves</tissue>
    </source>
</reference>
<dbReference type="PRINTS" id="PR00421">
    <property type="entry name" value="THIOREDOXIN"/>
</dbReference>
<dbReference type="Gene3D" id="3.40.30.10">
    <property type="entry name" value="Glutaredoxin"/>
    <property type="match status" value="1"/>
</dbReference>
<dbReference type="STRING" id="4232.A0A251UZ36"/>
<reference evidence="2" key="3">
    <citation type="submission" date="2020-06" db="EMBL/GenBank/DDBJ databases">
        <title>Helianthus annuus Genome sequencing and assembly Release 2.</title>
        <authorList>
            <person name="Gouzy J."/>
            <person name="Langlade N."/>
            <person name="Munos S."/>
        </authorList>
    </citation>
    <scope>NUCLEOTIDE SEQUENCE</scope>
    <source>
        <tissue evidence="2">Leaves</tissue>
    </source>
</reference>
<dbReference type="GO" id="GO:0015035">
    <property type="term" value="F:protein-disulfide reductase activity"/>
    <property type="evidence" value="ECO:0000318"/>
    <property type="project" value="GO_Central"/>
</dbReference>
<gene>
    <name evidence="3" type="primary">TRXM</name>
    <name evidence="3" type="ORF">HannXRQ_Chr04g0109501</name>
    <name evidence="2" type="ORF">HanXRQr2_Chr04g0156951</name>
</gene>
<evidence type="ECO:0000313" key="2">
    <source>
        <dbReference type="EMBL" id="KAF5809420.1"/>
    </source>
</evidence>
<dbReference type="AlphaFoldDB" id="A0A251UZ36"/>
<evidence type="ECO:0000259" key="1">
    <source>
        <dbReference type="PROSITE" id="PS51352"/>
    </source>
</evidence>
<dbReference type="OMA" id="TDSNWNN"/>
<proteinExistence type="predicted"/>
<organism evidence="3 4">
    <name type="scientific">Helianthus annuus</name>
    <name type="common">Common sunflower</name>
    <dbReference type="NCBI Taxonomy" id="4232"/>
    <lineage>
        <taxon>Eukaryota</taxon>
        <taxon>Viridiplantae</taxon>
        <taxon>Streptophyta</taxon>
        <taxon>Embryophyta</taxon>
        <taxon>Tracheophyta</taxon>
        <taxon>Spermatophyta</taxon>
        <taxon>Magnoliopsida</taxon>
        <taxon>eudicotyledons</taxon>
        <taxon>Gunneridae</taxon>
        <taxon>Pentapetalae</taxon>
        <taxon>asterids</taxon>
        <taxon>campanulids</taxon>
        <taxon>Asterales</taxon>
        <taxon>Asteraceae</taxon>
        <taxon>Asteroideae</taxon>
        <taxon>Heliantheae alliance</taxon>
        <taxon>Heliantheae</taxon>
        <taxon>Helianthus</taxon>
    </lineage>
</organism>
<dbReference type="SUPFAM" id="SSF52833">
    <property type="entry name" value="Thioredoxin-like"/>
    <property type="match status" value="1"/>
</dbReference>
<dbReference type="Proteomes" id="UP000215914">
    <property type="component" value="Chromosome 4"/>
</dbReference>